<comment type="caution">
    <text evidence="1">The sequence shown here is derived from an EMBL/GenBank/DDBJ whole genome shotgun (WGS) entry which is preliminary data.</text>
</comment>
<sequence>MLASPILNASPRVVSRSPIRASPFPSQKEAGKVLARMLNYYSQKDDTIVLSIKPAATPLAYEVAKELKLPLDLFLVRTLKIDSMTVGAVTDRTEKPLYKDQIIKGYGFTQKQLDDVIKQERANLENQKSQCCPPNYPLPRSENATVLLATDGIQTGQNARAAITLLKSIGFKGRIVLIAGVIGSDSQKIFTRDVDEVVAIRSPKVVGSVASWYENQVEPTNEQIKLLLQKVDDEFNEKSEELMR</sequence>
<gene>
    <name evidence="1" type="ORF">AMORRO_LOCUS6030</name>
</gene>
<dbReference type="OrthoDB" id="5779169at2759"/>
<accession>A0A9N9BCF0</accession>
<dbReference type="SUPFAM" id="SSF53271">
    <property type="entry name" value="PRTase-like"/>
    <property type="match status" value="1"/>
</dbReference>
<organism evidence="1 2">
    <name type="scientific">Acaulospora morrowiae</name>
    <dbReference type="NCBI Taxonomy" id="94023"/>
    <lineage>
        <taxon>Eukaryota</taxon>
        <taxon>Fungi</taxon>
        <taxon>Fungi incertae sedis</taxon>
        <taxon>Mucoromycota</taxon>
        <taxon>Glomeromycotina</taxon>
        <taxon>Glomeromycetes</taxon>
        <taxon>Diversisporales</taxon>
        <taxon>Acaulosporaceae</taxon>
        <taxon>Acaulospora</taxon>
    </lineage>
</organism>
<dbReference type="EMBL" id="CAJVPV010003858">
    <property type="protein sequence ID" value="CAG8561274.1"/>
    <property type="molecule type" value="Genomic_DNA"/>
</dbReference>
<protein>
    <submittedName>
        <fullName evidence="1">9710_t:CDS:1</fullName>
    </submittedName>
</protein>
<evidence type="ECO:0000313" key="1">
    <source>
        <dbReference type="EMBL" id="CAG8561274.1"/>
    </source>
</evidence>
<dbReference type="Gene3D" id="3.40.50.2020">
    <property type="match status" value="1"/>
</dbReference>
<dbReference type="InterPro" id="IPR029057">
    <property type="entry name" value="PRTase-like"/>
</dbReference>
<reference evidence="1" key="1">
    <citation type="submission" date="2021-06" db="EMBL/GenBank/DDBJ databases">
        <authorList>
            <person name="Kallberg Y."/>
            <person name="Tangrot J."/>
            <person name="Rosling A."/>
        </authorList>
    </citation>
    <scope>NUCLEOTIDE SEQUENCE</scope>
    <source>
        <strain evidence="1">CL551</strain>
    </source>
</reference>
<evidence type="ECO:0000313" key="2">
    <source>
        <dbReference type="Proteomes" id="UP000789342"/>
    </source>
</evidence>
<dbReference type="Proteomes" id="UP000789342">
    <property type="component" value="Unassembled WGS sequence"/>
</dbReference>
<name>A0A9N9BCF0_9GLOM</name>
<dbReference type="AlphaFoldDB" id="A0A9N9BCF0"/>
<dbReference type="Gene3D" id="3.30.1310.20">
    <property type="entry name" value="PRTase-like"/>
    <property type="match status" value="1"/>
</dbReference>
<proteinExistence type="predicted"/>
<keyword evidence="2" id="KW-1185">Reference proteome</keyword>